<protein>
    <submittedName>
        <fullName evidence="2">Uncharacterized protein</fullName>
    </submittedName>
</protein>
<feature type="region of interest" description="Disordered" evidence="1">
    <location>
        <begin position="346"/>
        <end position="370"/>
    </location>
</feature>
<dbReference type="EMBL" id="LAZR01054993">
    <property type="protein sequence ID" value="KKK77359.1"/>
    <property type="molecule type" value="Genomic_DNA"/>
</dbReference>
<sequence length="370" mass="40154">MVDFFGSPFGDTRAEKQAYRRYQAQGGHLSLSRWKREGKPSPDPVQVTQRTRDILARTGGVPPGVTGGEGPAPRFGLSPSERIAQRDADKALSGLGGGAAGFGGVPPQPTEAPPPGFEWRYDIQANRWIPKFTGQTAQQQSQADLEQQRIDIQRQGLQPQTTSPFQQQQFGLRQREFEASQSQFQQQFGLQQQQQAQAQAQAQAQLQFQQQQAEQAVELQRQQFTSQLAANPINWLQFAAFTGQPPVIQPWMVPLGFQNTGQGITPQGGAAQGGATTPQGLQAGQPIPGFEPTGGTPTTVGAQGTQTFANLPQLNTPSAQLQARWGPTAQAQFLGFQRARTGASPQETSFRLGSQRAPTGRFGGFSRFRT</sequence>
<evidence type="ECO:0000313" key="2">
    <source>
        <dbReference type="EMBL" id="KKK77359.1"/>
    </source>
</evidence>
<proteinExistence type="predicted"/>
<feature type="region of interest" description="Disordered" evidence="1">
    <location>
        <begin position="56"/>
        <end position="78"/>
    </location>
</feature>
<reference evidence="2" key="1">
    <citation type="journal article" date="2015" name="Nature">
        <title>Complex archaea that bridge the gap between prokaryotes and eukaryotes.</title>
        <authorList>
            <person name="Spang A."/>
            <person name="Saw J.H."/>
            <person name="Jorgensen S.L."/>
            <person name="Zaremba-Niedzwiedzka K."/>
            <person name="Martijn J."/>
            <person name="Lind A.E."/>
            <person name="van Eijk R."/>
            <person name="Schleper C."/>
            <person name="Guy L."/>
            <person name="Ettema T.J."/>
        </authorList>
    </citation>
    <scope>NUCLEOTIDE SEQUENCE</scope>
</reference>
<organism evidence="2">
    <name type="scientific">marine sediment metagenome</name>
    <dbReference type="NCBI Taxonomy" id="412755"/>
    <lineage>
        <taxon>unclassified sequences</taxon>
        <taxon>metagenomes</taxon>
        <taxon>ecological metagenomes</taxon>
    </lineage>
</organism>
<accession>A0A0F9AFW2</accession>
<gene>
    <name evidence="2" type="ORF">LCGC14_2854410</name>
</gene>
<feature type="compositionally biased region" description="Gly residues" evidence="1">
    <location>
        <begin position="61"/>
        <end position="70"/>
    </location>
</feature>
<name>A0A0F9AFW2_9ZZZZ</name>
<comment type="caution">
    <text evidence="2">The sequence shown here is derived from an EMBL/GenBank/DDBJ whole genome shotgun (WGS) entry which is preliminary data.</text>
</comment>
<evidence type="ECO:0000256" key="1">
    <source>
        <dbReference type="SAM" id="MobiDB-lite"/>
    </source>
</evidence>
<dbReference type="AlphaFoldDB" id="A0A0F9AFW2"/>